<accession>A0A4W5R650</accession>
<dbReference type="GO" id="GO:1905515">
    <property type="term" value="P:non-motile cilium assembly"/>
    <property type="evidence" value="ECO:0007669"/>
    <property type="project" value="InterPro"/>
</dbReference>
<dbReference type="InterPro" id="IPR029333">
    <property type="entry name" value="BBS2_GAE_dom"/>
</dbReference>
<evidence type="ECO:0000313" key="12">
    <source>
        <dbReference type="Proteomes" id="UP000314982"/>
    </source>
</evidence>
<dbReference type="GO" id="GO:0016020">
    <property type="term" value="C:membrane"/>
    <property type="evidence" value="ECO:0007669"/>
    <property type="project" value="TreeGrafter"/>
</dbReference>
<evidence type="ECO:0000259" key="7">
    <source>
        <dbReference type="Pfam" id="PF14782"/>
    </source>
</evidence>
<evidence type="ECO:0000256" key="1">
    <source>
        <dbReference type="ARBA" id="ARBA00004138"/>
    </source>
</evidence>
<dbReference type="GO" id="GO:0036064">
    <property type="term" value="C:ciliary basal body"/>
    <property type="evidence" value="ECO:0007669"/>
    <property type="project" value="TreeGrafter"/>
</dbReference>
<evidence type="ECO:0000313" key="11">
    <source>
        <dbReference type="Ensembl" id="ENSHHUP00000081438.1"/>
    </source>
</evidence>
<evidence type="ECO:0000256" key="3">
    <source>
        <dbReference type="ARBA" id="ARBA00022490"/>
    </source>
</evidence>
<proteinExistence type="predicted"/>
<dbReference type="InterPro" id="IPR036322">
    <property type="entry name" value="WD40_repeat_dom_sf"/>
</dbReference>
<dbReference type="InterPro" id="IPR055381">
    <property type="entry name" value="BBS2_CtH_dom"/>
</dbReference>
<organism evidence="11 12">
    <name type="scientific">Hucho hucho</name>
    <name type="common">huchen</name>
    <dbReference type="NCBI Taxonomy" id="62062"/>
    <lineage>
        <taxon>Eukaryota</taxon>
        <taxon>Metazoa</taxon>
        <taxon>Chordata</taxon>
        <taxon>Craniata</taxon>
        <taxon>Vertebrata</taxon>
        <taxon>Euteleostomi</taxon>
        <taxon>Actinopterygii</taxon>
        <taxon>Neopterygii</taxon>
        <taxon>Teleostei</taxon>
        <taxon>Protacanthopterygii</taxon>
        <taxon>Salmoniformes</taxon>
        <taxon>Salmonidae</taxon>
        <taxon>Salmoninae</taxon>
        <taxon>Hucho</taxon>
    </lineage>
</organism>
<dbReference type="Pfam" id="PF23353">
    <property type="entry name" value="BBS2_hp"/>
    <property type="match status" value="1"/>
</dbReference>
<feature type="domain" description="BBS2 GAE" evidence="7">
    <location>
        <begin position="265"/>
        <end position="324"/>
    </location>
</feature>
<keyword evidence="12" id="KW-1185">Reference proteome</keyword>
<dbReference type="GeneTree" id="ENSGT00390000017113"/>
<dbReference type="PANTHER" id="PTHR32465:SF0">
    <property type="entry name" value="BARDET-BIEDL SYNDROME 2 PROTEIN"/>
    <property type="match status" value="1"/>
</dbReference>
<evidence type="ECO:0000259" key="10">
    <source>
        <dbReference type="Pfam" id="PF23353"/>
    </source>
</evidence>
<dbReference type="Proteomes" id="UP000314982">
    <property type="component" value="Unassembled WGS sequence"/>
</dbReference>
<evidence type="ECO:0000259" key="9">
    <source>
        <dbReference type="Pfam" id="PF23351"/>
    </source>
</evidence>
<evidence type="ECO:0000256" key="5">
    <source>
        <dbReference type="ARBA" id="ARBA00023212"/>
    </source>
</evidence>
<dbReference type="InterPro" id="IPR016616">
    <property type="entry name" value="Bardet-Biedl_syndrome_2_prot"/>
</dbReference>
<dbReference type="GO" id="GO:0031514">
    <property type="term" value="C:motile cilium"/>
    <property type="evidence" value="ECO:0007669"/>
    <property type="project" value="TreeGrafter"/>
</dbReference>
<feature type="domain" description="Ciliary BBSome complex subunit 2 middle region" evidence="8">
    <location>
        <begin position="123"/>
        <end position="199"/>
    </location>
</feature>
<evidence type="ECO:0000256" key="2">
    <source>
        <dbReference type="ARBA" id="ARBA00004245"/>
    </source>
</evidence>
<feature type="domain" description="BBS2 hairpin" evidence="10">
    <location>
        <begin position="352"/>
        <end position="428"/>
    </location>
</feature>
<dbReference type="Pfam" id="PF14783">
    <property type="entry name" value="BBS2_Mid"/>
    <property type="match status" value="1"/>
</dbReference>
<dbReference type="InterPro" id="IPR055380">
    <property type="entry name" value="BBS2_hp_dom"/>
</dbReference>
<dbReference type="Pfam" id="PF23351">
    <property type="entry name" value="BBS2_CtH"/>
    <property type="match status" value="1"/>
</dbReference>
<sequence length="468" mass="52741">FLVPFPRSMNHKINPCLVIMGKFKGIHPCLTAVAQSGKVFIHNPHMHGQWQAAYRLSQSQSAQDSDIFLLIINQVTDGANAIALGKLANMESPLTIIGGNCALQGFDCEGNDQFWTDTGDNVRSLVTFYFAEKVTSLCHKHGSRFAYALANGTVGVYDHTAHYWIIKSKNHAMSIHVFYLNADGVLELIKGWYNGKIDALSDRTREVIFKDSFSSSVAGVLICTSGGRSIRELSKRRQNLLLELRNYKEKAKWAEYCPLRFPPTETISRAVLIFAEGMFEGESHVVHPSAQNWYGCICVPIIPPKDIPVGLHIKAFAGGKSRYTYFNYERDNVFLISFRETGLHTVTQSYLLFEQVDDYHSVHQMLMVALAGHSNHIRNMLVQAKDAQLMGDKRNMKKCYIELYDLNRDLINEYKIRFNNHNALKSVNQAHSEVGKPKNQVITACRDAIKNNNVNALFKIMRTGTASS</sequence>
<keyword evidence="5" id="KW-0206">Cytoskeleton</keyword>
<reference evidence="11" key="2">
    <citation type="submission" date="2025-08" db="UniProtKB">
        <authorList>
            <consortium name="Ensembl"/>
        </authorList>
    </citation>
    <scope>IDENTIFICATION</scope>
</reference>
<keyword evidence="3" id="KW-0963">Cytoplasm</keyword>
<keyword evidence="4" id="KW-0969">Cilium</keyword>
<keyword evidence="6" id="KW-0966">Cell projection</keyword>
<dbReference type="SUPFAM" id="SSF50978">
    <property type="entry name" value="WD40 repeat-like"/>
    <property type="match status" value="1"/>
</dbReference>
<name>A0A4W5R650_9TELE</name>
<dbReference type="GO" id="GO:0034464">
    <property type="term" value="C:BBSome"/>
    <property type="evidence" value="ECO:0007669"/>
    <property type="project" value="InterPro"/>
</dbReference>
<reference evidence="12" key="1">
    <citation type="submission" date="2018-06" db="EMBL/GenBank/DDBJ databases">
        <title>Genome assembly of Danube salmon.</title>
        <authorList>
            <person name="Macqueen D.J."/>
            <person name="Gundappa M.K."/>
        </authorList>
    </citation>
    <scope>NUCLEOTIDE SEQUENCE [LARGE SCALE GENOMIC DNA]</scope>
</reference>
<dbReference type="AlphaFoldDB" id="A0A4W5R650"/>
<dbReference type="PANTHER" id="PTHR32465">
    <property type="entry name" value="BARDET-BIEDL SYNDROME 2 PROTEIN"/>
    <property type="match status" value="1"/>
</dbReference>
<evidence type="ECO:0000256" key="4">
    <source>
        <dbReference type="ARBA" id="ARBA00023069"/>
    </source>
</evidence>
<dbReference type="InterPro" id="IPR029429">
    <property type="entry name" value="BBS2_Mid"/>
</dbReference>
<comment type="subcellular location">
    <subcellularLocation>
        <location evidence="1">Cell projection</location>
        <location evidence="1">Cilium</location>
    </subcellularLocation>
    <subcellularLocation>
        <location evidence="2">Cytoplasm</location>
        <location evidence="2">Cytoskeleton</location>
    </subcellularLocation>
</comment>
<dbReference type="GO" id="GO:0043005">
    <property type="term" value="C:neuron projection"/>
    <property type="evidence" value="ECO:0007669"/>
    <property type="project" value="TreeGrafter"/>
</dbReference>
<evidence type="ECO:0000256" key="6">
    <source>
        <dbReference type="ARBA" id="ARBA00023273"/>
    </source>
</evidence>
<dbReference type="Pfam" id="PF14782">
    <property type="entry name" value="BBS2_GAE"/>
    <property type="match status" value="1"/>
</dbReference>
<evidence type="ECO:0000259" key="8">
    <source>
        <dbReference type="Pfam" id="PF14783"/>
    </source>
</evidence>
<dbReference type="Ensembl" id="ENSHHUT00000084028.1">
    <property type="protein sequence ID" value="ENSHHUP00000081438.1"/>
    <property type="gene ID" value="ENSHHUG00000047330.1"/>
</dbReference>
<protein>
    <submittedName>
        <fullName evidence="11">Bardet-Biedl syndrome 2</fullName>
    </submittedName>
</protein>
<feature type="domain" description="BBS2 C-terminal helix bundle" evidence="9">
    <location>
        <begin position="436"/>
        <end position="462"/>
    </location>
</feature>
<reference evidence="11" key="3">
    <citation type="submission" date="2025-09" db="UniProtKB">
        <authorList>
            <consortium name="Ensembl"/>
        </authorList>
    </citation>
    <scope>IDENTIFICATION</scope>
</reference>